<proteinExistence type="predicted"/>
<accession>A0A2N3VGW0</accession>
<name>A0A2N3VGW0_9NOCA</name>
<protein>
    <submittedName>
        <fullName evidence="1">Uncharacterized protein</fullName>
    </submittedName>
</protein>
<keyword evidence="2" id="KW-1185">Reference proteome</keyword>
<gene>
    <name evidence="1" type="ORF">ATK86_5304</name>
</gene>
<dbReference type="AlphaFoldDB" id="A0A2N3VGW0"/>
<dbReference type="EMBL" id="PJMW01000002">
    <property type="protein sequence ID" value="PKV80867.1"/>
    <property type="molecule type" value="Genomic_DNA"/>
</dbReference>
<evidence type="ECO:0000313" key="2">
    <source>
        <dbReference type="Proteomes" id="UP000233766"/>
    </source>
</evidence>
<comment type="caution">
    <text evidence="1">The sequence shown here is derived from an EMBL/GenBank/DDBJ whole genome shotgun (WGS) entry which is preliminary data.</text>
</comment>
<dbReference type="Proteomes" id="UP000233766">
    <property type="component" value="Unassembled WGS sequence"/>
</dbReference>
<organism evidence="1 2">
    <name type="scientific">Nocardia fluminea</name>
    <dbReference type="NCBI Taxonomy" id="134984"/>
    <lineage>
        <taxon>Bacteria</taxon>
        <taxon>Bacillati</taxon>
        <taxon>Actinomycetota</taxon>
        <taxon>Actinomycetes</taxon>
        <taxon>Mycobacteriales</taxon>
        <taxon>Nocardiaceae</taxon>
        <taxon>Nocardia</taxon>
    </lineage>
</organism>
<reference evidence="1 2" key="1">
    <citation type="submission" date="2017-12" db="EMBL/GenBank/DDBJ databases">
        <title>Sequencing the genomes of 1000 Actinobacteria strains.</title>
        <authorList>
            <person name="Klenk H.-P."/>
        </authorList>
    </citation>
    <scope>NUCLEOTIDE SEQUENCE [LARGE SCALE GENOMIC DNA]</scope>
    <source>
        <strain evidence="1 2">DSM 44489</strain>
    </source>
</reference>
<sequence length="127" mass="13965">MTHQRVPGSPIFGQRADADAWATAANSCPLNTFTPISDHARAVAVAVFRAAAVWKYGFWAPTEAHILAWGGLFDSSPRRDMSWLTVDLAERAVTEHFRTSVTGWFLPADVLRGAALLRLEQEAQRGT</sequence>
<evidence type="ECO:0000313" key="1">
    <source>
        <dbReference type="EMBL" id="PKV80867.1"/>
    </source>
</evidence>